<protein>
    <recommendedName>
        <fullName evidence="8">BED-type domain-containing protein</fullName>
    </recommendedName>
</protein>
<dbReference type="SUPFAM" id="SSF53098">
    <property type="entry name" value="Ribonuclease H-like"/>
    <property type="match status" value="1"/>
</dbReference>
<reference evidence="9 10" key="1">
    <citation type="journal article" date="2020" name="IScience">
        <title>Genome Sequencing of the Endangered Kingdonia uniflora (Circaeasteraceae, Ranunculales) Reveals Potential Mechanisms of Evolutionary Specialization.</title>
        <authorList>
            <person name="Sun Y."/>
            <person name="Deng T."/>
            <person name="Zhang A."/>
            <person name="Moore M.J."/>
            <person name="Landis J.B."/>
            <person name="Lin N."/>
            <person name="Zhang H."/>
            <person name="Zhang X."/>
            <person name="Huang J."/>
            <person name="Zhang X."/>
            <person name="Sun H."/>
            <person name="Wang H."/>
        </authorList>
    </citation>
    <scope>NUCLEOTIDE SEQUENCE [LARGE SCALE GENOMIC DNA]</scope>
    <source>
        <strain evidence="9">TB1705</strain>
        <tissue evidence="9">Leaf</tissue>
    </source>
</reference>
<keyword evidence="6" id="KW-0539">Nucleus</keyword>
<comment type="caution">
    <text evidence="9">The sequence shown here is derived from an EMBL/GenBank/DDBJ whole genome shotgun (WGS) entry which is preliminary data.</text>
</comment>
<keyword evidence="10" id="KW-1185">Reference proteome</keyword>
<evidence type="ECO:0000256" key="3">
    <source>
        <dbReference type="ARBA" id="ARBA00022771"/>
    </source>
</evidence>
<dbReference type="PANTHER" id="PTHR32166:SF123">
    <property type="entry name" value="BED-TYPE DOMAIN-CONTAINING PROTEIN"/>
    <property type="match status" value="1"/>
</dbReference>
<evidence type="ECO:0000256" key="2">
    <source>
        <dbReference type="ARBA" id="ARBA00022723"/>
    </source>
</evidence>
<dbReference type="Pfam" id="PF05699">
    <property type="entry name" value="Dimer_Tnp_hAT"/>
    <property type="match status" value="1"/>
</dbReference>
<proteinExistence type="predicted"/>
<evidence type="ECO:0000313" key="10">
    <source>
        <dbReference type="Proteomes" id="UP000541444"/>
    </source>
</evidence>
<sequence length="431" mass="49449">MRCISVSKKDSFWQYASEGNNRFTCNFCNIEFAGGVSRLKSHLSRIPGRDIVECKQVPDDVQALAVITLGDVNKGNKKRPVTESGSQEESSTSLKQTTITSIFNKKDKDRVDKKVANCIFMNNIPFNVIQTDSFKEMIKAISDFGPGYKEPSYTTLRTKLVVSSRKDVEEYVAEVKSSWAVQGCSIMSDMWTDLNQRSYINLIQSIIDAEEGLRHTVASSTWRDLPYSNNRDCRKVTEIIQNDEFWKEAKEIVVFFEPLIRVLSLVDGDGSTAGYLYEAVERTRTAWRLCCQRNPEKYSRIMELFEDRRTSNMLKVVHAAACYLNPSLMYDKKIRVWWEANGDSMPILQKVAIKILSQPCERNWSAFDAAQTKKRNRLLPEMLETLVYIRVNTLMYSSSVDLELRDRKAINLENLGELVAYSDDGRHDFTN</sequence>
<comment type="subcellular location">
    <subcellularLocation>
        <location evidence="1">Nucleus</location>
    </subcellularLocation>
</comment>
<keyword evidence="3 7" id="KW-0863">Zinc-finger</keyword>
<gene>
    <name evidence="9" type="ORF">GIB67_014715</name>
</gene>
<dbReference type="Proteomes" id="UP000541444">
    <property type="component" value="Unassembled WGS sequence"/>
</dbReference>
<evidence type="ECO:0000256" key="1">
    <source>
        <dbReference type="ARBA" id="ARBA00004123"/>
    </source>
</evidence>
<dbReference type="GO" id="GO:0046983">
    <property type="term" value="F:protein dimerization activity"/>
    <property type="evidence" value="ECO:0007669"/>
    <property type="project" value="InterPro"/>
</dbReference>
<dbReference type="AlphaFoldDB" id="A0A7J7NVF9"/>
<dbReference type="PROSITE" id="PS50808">
    <property type="entry name" value="ZF_BED"/>
    <property type="match status" value="1"/>
</dbReference>
<dbReference type="Pfam" id="PF02892">
    <property type="entry name" value="zf-BED"/>
    <property type="match status" value="1"/>
</dbReference>
<dbReference type="PANTHER" id="PTHR32166">
    <property type="entry name" value="OSJNBA0013A04.12 PROTEIN"/>
    <property type="match status" value="1"/>
</dbReference>
<name>A0A7J7NVF9_9MAGN</name>
<keyword evidence="2" id="KW-0479">Metal-binding</keyword>
<evidence type="ECO:0000259" key="8">
    <source>
        <dbReference type="PROSITE" id="PS50808"/>
    </source>
</evidence>
<keyword evidence="5" id="KW-0238">DNA-binding</keyword>
<dbReference type="InterPro" id="IPR003656">
    <property type="entry name" value="Znf_BED"/>
</dbReference>
<organism evidence="9 10">
    <name type="scientific">Kingdonia uniflora</name>
    <dbReference type="NCBI Taxonomy" id="39325"/>
    <lineage>
        <taxon>Eukaryota</taxon>
        <taxon>Viridiplantae</taxon>
        <taxon>Streptophyta</taxon>
        <taxon>Embryophyta</taxon>
        <taxon>Tracheophyta</taxon>
        <taxon>Spermatophyta</taxon>
        <taxon>Magnoliopsida</taxon>
        <taxon>Ranunculales</taxon>
        <taxon>Circaeasteraceae</taxon>
        <taxon>Kingdonia</taxon>
    </lineage>
</organism>
<keyword evidence="4" id="KW-0862">Zinc</keyword>
<dbReference type="EMBL" id="JACGCM010000554">
    <property type="protein sequence ID" value="KAF6170898.1"/>
    <property type="molecule type" value="Genomic_DNA"/>
</dbReference>
<dbReference type="GO" id="GO:0003677">
    <property type="term" value="F:DNA binding"/>
    <property type="evidence" value="ECO:0007669"/>
    <property type="project" value="UniProtKB-KW"/>
</dbReference>
<evidence type="ECO:0000313" key="9">
    <source>
        <dbReference type="EMBL" id="KAF6170898.1"/>
    </source>
</evidence>
<evidence type="ECO:0000256" key="6">
    <source>
        <dbReference type="ARBA" id="ARBA00023242"/>
    </source>
</evidence>
<dbReference type="OrthoDB" id="1936364at2759"/>
<feature type="domain" description="BED-type" evidence="8">
    <location>
        <begin position="7"/>
        <end position="61"/>
    </location>
</feature>
<evidence type="ECO:0000256" key="7">
    <source>
        <dbReference type="PROSITE-ProRule" id="PRU00027"/>
    </source>
</evidence>
<evidence type="ECO:0000256" key="4">
    <source>
        <dbReference type="ARBA" id="ARBA00022833"/>
    </source>
</evidence>
<dbReference type="InterPro" id="IPR008906">
    <property type="entry name" value="HATC_C_dom"/>
</dbReference>
<dbReference type="InterPro" id="IPR012337">
    <property type="entry name" value="RNaseH-like_sf"/>
</dbReference>
<accession>A0A7J7NVF9</accession>
<evidence type="ECO:0000256" key="5">
    <source>
        <dbReference type="ARBA" id="ARBA00023125"/>
    </source>
</evidence>
<dbReference type="InterPro" id="IPR007021">
    <property type="entry name" value="DUF659"/>
</dbReference>
<dbReference type="GO" id="GO:0005634">
    <property type="term" value="C:nucleus"/>
    <property type="evidence" value="ECO:0007669"/>
    <property type="project" value="UniProtKB-SubCell"/>
</dbReference>
<dbReference type="Pfam" id="PF04937">
    <property type="entry name" value="DUF659"/>
    <property type="match status" value="1"/>
</dbReference>
<dbReference type="GO" id="GO:0008270">
    <property type="term" value="F:zinc ion binding"/>
    <property type="evidence" value="ECO:0007669"/>
    <property type="project" value="UniProtKB-KW"/>
</dbReference>
<dbReference type="SUPFAM" id="SSF140996">
    <property type="entry name" value="Hermes dimerisation domain"/>
    <property type="match status" value="1"/>
</dbReference>